<organism evidence="2 3">
    <name type="scientific">Tieghemostelium lacteum</name>
    <name type="common">Slime mold</name>
    <name type="synonym">Dictyostelium lacteum</name>
    <dbReference type="NCBI Taxonomy" id="361077"/>
    <lineage>
        <taxon>Eukaryota</taxon>
        <taxon>Amoebozoa</taxon>
        <taxon>Evosea</taxon>
        <taxon>Eumycetozoa</taxon>
        <taxon>Dictyostelia</taxon>
        <taxon>Dictyosteliales</taxon>
        <taxon>Raperosteliaceae</taxon>
        <taxon>Tieghemostelium</taxon>
    </lineage>
</organism>
<evidence type="ECO:0000313" key="3">
    <source>
        <dbReference type="Proteomes" id="UP000076078"/>
    </source>
</evidence>
<gene>
    <name evidence="2" type="ORF">DLAC_06932</name>
</gene>
<protein>
    <submittedName>
        <fullName evidence="2">CTD small phosphatase-like protein 2</fullName>
    </submittedName>
</protein>
<name>A0A151ZDX7_TIELA</name>
<reference evidence="2 3" key="1">
    <citation type="submission" date="2015-12" db="EMBL/GenBank/DDBJ databases">
        <title>Dictyostelia acquired genes for synthesis and detection of signals that induce cell-type specialization by lateral gene transfer from prokaryotes.</title>
        <authorList>
            <person name="Gloeckner G."/>
            <person name="Schaap P."/>
        </authorList>
    </citation>
    <scope>NUCLEOTIDE SEQUENCE [LARGE SCALE GENOMIC DNA]</scope>
    <source>
        <strain evidence="2 3">TK</strain>
    </source>
</reference>
<dbReference type="SUPFAM" id="SSF54060">
    <property type="entry name" value="His-Me finger endonucleases"/>
    <property type="match status" value="1"/>
</dbReference>
<dbReference type="AlphaFoldDB" id="A0A151ZDX7"/>
<evidence type="ECO:0000313" key="2">
    <source>
        <dbReference type="EMBL" id="KYQ92094.1"/>
    </source>
</evidence>
<dbReference type="InParanoid" id="A0A151ZDX7"/>
<evidence type="ECO:0000256" key="1">
    <source>
        <dbReference type="SAM" id="MobiDB-lite"/>
    </source>
</evidence>
<proteinExistence type="predicted"/>
<accession>A0A151ZDX7</accession>
<dbReference type="EMBL" id="LODT01000031">
    <property type="protein sequence ID" value="KYQ92094.1"/>
    <property type="molecule type" value="Genomic_DNA"/>
</dbReference>
<comment type="caution">
    <text evidence="2">The sequence shown here is derived from an EMBL/GenBank/DDBJ whole genome shotgun (WGS) entry which is preliminary data.</text>
</comment>
<sequence>MVRTKSTFSREMLKLPIKECPMPNSKIFRLKLEDSSGEVYLNVCPHCYNNPAVTEIYNLADSSNFRKHENKHNNEESPSKNTIGTFSDCDDVDSGVSSESKKLNEKLRNKFSKYGCYSDVDDSITITKRYEKIVNELLHFGKAYPITGCWIYNGKDCYRQFLEMKIPMPLNESQQFCLHSALCEVGHDLTNRSDAHVRCCRPSHLRWGSTQENTLDRDSRQIMEQDKEFFDICKNFQNQVLQIYSEMKSISIQDLKQRNENYSRNNLKNSFSSTSFSSFSSSISSTNSSISPSRSLSSSFSNLNTSNNSINFETTTTFTTNITTIIEEDEKKKEKEKEEEEEEEEEDRELNSHFMSLLIKEKKPITIPPHYLLPPRPPLPTEKELLEILDCEEGVFKFELTDDLKEMLNNK</sequence>
<dbReference type="InterPro" id="IPR044925">
    <property type="entry name" value="His-Me_finger_sf"/>
</dbReference>
<feature type="compositionally biased region" description="Acidic residues" evidence="1">
    <location>
        <begin position="337"/>
        <end position="348"/>
    </location>
</feature>
<dbReference type="Proteomes" id="UP000076078">
    <property type="component" value="Unassembled WGS sequence"/>
</dbReference>
<feature type="region of interest" description="Disordered" evidence="1">
    <location>
        <begin position="327"/>
        <end position="351"/>
    </location>
</feature>
<keyword evidence="3" id="KW-1185">Reference proteome</keyword>